<organism evidence="1 2">
    <name type="scientific">Chitinophaga pinensis</name>
    <dbReference type="NCBI Taxonomy" id="79329"/>
    <lineage>
        <taxon>Bacteria</taxon>
        <taxon>Pseudomonadati</taxon>
        <taxon>Bacteroidota</taxon>
        <taxon>Chitinophagia</taxon>
        <taxon>Chitinophagales</taxon>
        <taxon>Chitinophagaceae</taxon>
        <taxon>Chitinophaga</taxon>
    </lineage>
</organism>
<comment type="caution">
    <text evidence="1">The sequence shown here is derived from an EMBL/GenBank/DDBJ whole genome shotgun (WGS) entry which is preliminary data.</text>
</comment>
<dbReference type="SUPFAM" id="SSF141072">
    <property type="entry name" value="CalX-like"/>
    <property type="match status" value="1"/>
</dbReference>
<dbReference type="AlphaFoldDB" id="A0A5C6LJM1"/>
<dbReference type="RefSeq" id="WP_146307771.1">
    <property type="nucleotide sequence ID" value="NZ_VOHS01000047.1"/>
</dbReference>
<evidence type="ECO:0000313" key="1">
    <source>
        <dbReference type="EMBL" id="TWV94341.1"/>
    </source>
</evidence>
<dbReference type="Proteomes" id="UP000318815">
    <property type="component" value="Unassembled WGS sequence"/>
</dbReference>
<accession>A0A5C6LJM1</accession>
<dbReference type="OrthoDB" id="2582440at2"/>
<sequence length="105" mass="10713">MLDDQIIEASETVIVTITGGSAINAGTFTAGATNTATVNISDDDNTAINKVISIATANDGAEPATDGAFTISLPTGVTVNEDVTVNFTVTVPLPLVRTIPPLVLR</sequence>
<evidence type="ECO:0008006" key="3">
    <source>
        <dbReference type="Google" id="ProtNLM"/>
    </source>
</evidence>
<reference evidence="1 2" key="1">
    <citation type="submission" date="2019-08" db="EMBL/GenBank/DDBJ databases">
        <title>Whole genome sequencing of chitin degrading bacteria Chitinophaga pinensis YS16.</title>
        <authorList>
            <person name="Singh R.P."/>
            <person name="Manchanda G."/>
            <person name="Maurya I.K."/>
            <person name="Joshi N.K."/>
            <person name="Srivastava A.K."/>
        </authorList>
    </citation>
    <scope>NUCLEOTIDE SEQUENCE [LARGE SCALE GENOMIC DNA]</scope>
    <source>
        <strain evidence="1 2">YS-16</strain>
    </source>
</reference>
<dbReference type="InterPro" id="IPR038081">
    <property type="entry name" value="CalX-like_sf"/>
</dbReference>
<dbReference type="EMBL" id="VOHS01000047">
    <property type="protein sequence ID" value="TWV94341.1"/>
    <property type="molecule type" value="Genomic_DNA"/>
</dbReference>
<evidence type="ECO:0000313" key="2">
    <source>
        <dbReference type="Proteomes" id="UP000318815"/>
    </source>
</evidence>
<proteinExistence type="predicted"/>
<name>A0A5C6LJM1_9BACT</name>
<gene>
    <name evidence="1" type="ORF">FEF09_25740</name>
</gene>
<protein>
    <recommendedName>
        <fullName evidence="3">Calx-beta domain-containing protein</fullName>
    </recommendedName>
</protein>
<keyword evidence="2" id="KW-1185">Reference proteome</keyword>